<dbReference type="InterPro" id="IPR050770">
    <property type="entry name" value="Intradiol_RC_Dioxygenase"/>
</dbReference>
<dbReference type="PROSITE" id="PS00083">
    <property type="entry name" value="INTRADIOL_DIOXYGENAS"/>
    <property type="match status" value="1"/>
</dbReference>
<evidence type="ECO:0000256" key="3">
    <source>
        <dbReference type="ARBA" id="ARBA00023002"/>
    </source>
</evidence>
<accession>A0ABZ0CX32</accession>
<evidence type="ECO:0000256" key="4">
    <source>
        <dbReference type="SAM" id="SignalP"/>
    </source>
</evidence>
<sequence>MHTPFAISRRHGLRLLTGTASALALPSLAWAALPAMTEGPFYPSVEWRARQLDWDADLTRVTRAAGADAPRASGEWLDLGGAVVDAKGRPIDGAEIEIWQCDVHGSYRHPHGAGDKVDEAFQGFGGTRSDGRGLYRFRTIKPVPYPGRTPHIHVRVRHASFGELTSQLFVAGDPGNARDFLYRSLSAAERADSEIRLERAAAGSPTRWVAQRSLVVGR</sequence>
<organism evidence="6 7">
    <name type="scientific">Piscinibacter gummiphilus</name>
    <dbReference type="NCBI Taxonomy" id="946333"/>
    <lineage>
        <taxon>Bacteria</taxon>
        <taxon>Pseudomonadati</taxon>
        <taxon>Pseudomonadota</taxon>
        <taxon>Betaproteobacteria</taxon>
        <taxon>Burkholderiales</taxon>
        <taxon>Sphaerotilaceae</taxon>
        <taxon>Piscinibacter</taxon>
    </lineage>
</organism>
<dbReference type="SUPFAM" id="SSF49482">
    <property type="entry name" value="Aromatic compound dioxygenase"/>
    <property type="match status" value="1"/>
</dbReference>
<dbReference type="PANTHER" id="PTHR33711:SF9">
    <property type="entry name" value="PROTOCATECHUATE 3,4-DIOXYGENASE ALPHA CHAIN"/>
    <property type="match status" value="1"/>
</dbReference>
<feature type="domain" description="Intradiol ring-cleavage dioxygenases" evidence="5">
    <location>
        <begin position="79"/>
        <end position="107"/>
    </location>
</feature>
<dbReference type="PROSITE" id="PS51318">
    <property type="entry name" value="TAT"/>
    <property type="match status" value="1"/>
</dbReference>
<dbReference type="Proteomes" id="UP001303946">
    <property type="component" value="Chromosome"/>
</dbReference>
<evidence type="ECO:0000313" key="6">
    <source>
        <dbReference type="EMBL" id="WOB07527.1"/>
    </source>
</evidence>
<keyword evidence="2 6" id="KW-0223">Dioxygenase</keyword>
<dbReference type="InterPro" id="IPR015889">
    <property type="entry name" value="Intradiol_dOase_core"/>
</dbReference>
<feature type="signal peptide" evidence="4">
    <location>
        <begin position="1"/>
        <end position="31"/>
    </location>
</feature>
<keyword evidence="4" id="KW-0732">Signal</keyword>
<evidence type="ECO:0000256" key="1">
    <source>
        <dbReference type="ARBA" id="ARBA00007825"/>
    </source>
</evidence>
<keyword evidence="3" id="KW-0560">Oxidoreductase</keyword>
<dbReference type="PANTHER" id="PTHR33711">
    <property type="entry name" value="DIOXYGENASE, PUTATIVE (AFU_ORTHOLOGUE AFUA_2G02910)-RELATED"/>
    <property type="match status" value="1"/>
</dbReference>
<dbReference type="GO" id="GO:0051213">
    <property type="term" value="F:dioxygenase activity"/>
    <property type="evidence" value="ECO:0007669"/>
    <property type="project" value="UniProtKB-KW"/>
</dbReference>
<protein>
    <submittedName>
        <fullName evidence="6">Intradiol ring-cleavage dioxygenase</fullName>
    </submittedName>
</protein>
<name>A0ABZ0CX32_9BURK</name>
<dbReference type="Pfam" id="PF00775">
    <property type="entry name" value="Dioxygenase_C"/>
    <property type="match status" value="1"/>
</dbReference>
<dbReference type="Gene3D" id="2.60.130.10">
    <property type="entry name" value="Aromatic compound dioxygenase"/>
    <property type="match status" value="1"/>
</dbReference>
<gene>
    <name evidence="6" type="ORF">RXV79_21775</name>
</gene>
<dbReference type="RefSeq" id="WP_316700186.1">
    <property type="nucleotide sequence ID" value="NZ_CP136336.1"/>
</dbReference>
<keyword evidence="7" id="KW-1185">Reference proteome</keyword>
<comment type="similarity">
    <text evidence="1">Belongs to the intradiol ring-cleavage dioxygenase family.</text>
</comment>
<evidence type="ECO:0000259" key="5">
    <source>
        <dbReference type="PROSITE" id="PS00083"/>
    </source>
</evidence>
<proteinExistence type="inferred from homology"/>
<dbReference type="InterPro" id="IPR000627">
    <property type="entry name" value="Intradiol_dOase_C"/>
</dbReference>
<evidence type="ECO:0000256" key="2">
    <source>
        <dbReference type="ARBA" id="ARBA00022964"/>
    </source>
</evidence>
<reference evidence="6 7" key="1">
    <citation type="submission" date="2023-10" db="EMBL/GenBank/DDBJ databases">
        <title>Bacteria for the degradation of biodegradable plastic PBAT(Polybutylene adipate terephthalate).</title>
        <authorList>
            <person name="Weon H.-Y."/>
            <person name="Yeon J."/>
        </authorList>
    </citation>
    <scope>NUCLEOTIDE SEQUENCE [LARGE SCALE GENOMIC DNA]</scope>
    <source>
        <strain evidence="6 7">SBD 7-3</strain>
    </source>
</reference>
<dbReference type="InterPro" id="IPR006311">
    <property type="entry name" value="TAT_signal"/>
</dbReference>
<feature type="chain" id="PRO_5047431433" evidence="4">
    <location>
        <begin position="32"/>
        <end position="218"/>
    </location>
</feature>
<dbReference type="EMBL" id="CP136336">
    <property type="protein sequence ID" value="WOB07527.1"/>
    <property type="molecule type" value="Genomic_DNA"/>
</dbReference>
<evidence type="ECO:0000313" key="7">
    <source>
        <dbReference type="Proteomes" id="UP001303946"/>
    </source>
</evidence>